<evidence type="ECO:0000256" key="2">
    <source>
        <dbReference type="ARBA" id="ARBA00008779"/>
    </source>
</evidence>
<dbReference type="SUPFAM" id="SSF53649">
    <property type="entry name" value="Alkaline phosphatase-like"/>
    <property type="match status" value="1"/>
</dbReference>
<evidence type="ECO:0000313" key="10">
    <source>
        <dbReference type="Proteomes" id="UP001501508"/>
    </source>
</evidence>
<keyword evidence="4" id="KW-0732">Signal</keyword>
<keyword evidence="3" id="KW-0479">Metal-binding</keyword>
<comment type="caution">
    <text evidence="9">The sequence shown here is derived from an EMBL/GenBank/DDBJ whole genome shotgun (WGS) entry which is preliminary data.</text>
</comment>
<dbReference type="InterPro" id="IPR050738">
    <property type="entry name" value="Sulfatase"/>
</dbReference>
<dbReference type="CDD" id="cd16144">
    <property type="entry name" value="ARS_like"/>
    <property type="match status" value="1"/>
</dbReference>
<dbReference type="InterPro" id="IPR000917">
    <property type="entry name" value="Sulfatase_N"/>
</dbReference>
<evidence type="ECO:0000256" key="4">
    <source>
        <dbReference type="ARBA" id="ARBA00022729"/>
    </source>
</evidence>
<evidence type="ECO:0000256" key="1">
    <source>
        <dbReference type="ARBA" id="ARBA00001913"/>
    </source>
</evidence>
<evidence type="ECO:0000313" key="9">
    <source>
        <dbReference type="EMBL" id="GAA4440485.1"/>
    </source>
</evidence>
<name>A0ABP8M0M9_9BACT</name>
<dbReference type="Gene3D" id="3.40.720.10">
    <property type="entry name" value="Alkaline Phosphatase, subunit A"/>
    <property type="match status" value="1"/>
</dbReference>
<comment type="similarity">
    <text evidence="2">Belongs to the sulfatase family.</text>
</comment>
<dbReference type="RefSeq" id="WP_345029460.1">
    <property type="nucleotide sequence ID" value="NZ_BAABEY010000024.1"/>
</dbReference>
<evidence type="ECO:0000256" key="3">
    <source>
        <dbReference type="ARBA" id="ARBA00022723"/>
    </source>
</evidence>
<sequence>MMVTNNSIKVLKALFTWVGSAFFCISPGMLFAQAKTGRPNIVVFLVDDMGWQDTSVPFWSRKTELNKRYRTPHMEQLAREGLKFTNGYAFPVCTPSRVSLITGVNPARHHITHWTSPNPDTNTDYADTTLNFVPWNIQGMSPVADIPNTYHATALPALLKNEGYFTVLSGKAHFGSGGTPGADPINLGFDVNIAGSSIGHPASYYGEQNYDKPVNGKPNRNAVPGLEAYHGTSTFLTDAITTEALKALEAPIQKKQPFFLYLSHYAVHTPITPDPRYVDRYLKAGLDTIEANYASLVEGMDKSLGDLMTFLKTKKISGETVIFFVSDNGGLSTPPLRGGKGYTHNLPLRAGKGSVYEGGIRVPLLVKWPGIAPAGKETSTPVIIEDLFPTILEIAQVRNPKFIQPLDGRSFTATLRKPDVHDGSREFLWHHPHRWIPAEGPNIHWSSAFRKGDWKLVYDYRARKLELYNLREDIGENHNLAARHPEKTRELAVQFTRRLKEMGAQRPVWKSTGQPVSWPDELPGGAAGK</sequence>
<dbReference type="EMBL" id="BAABEY010000024">
    <property type="protein sequence ID" value="GAA4440485.1"/>
    <property type="molecule type" value="Genomic_DNA"/>
</dbReference>
<feature type="region of interest" description="Disordered" evidence="7">
    <location>
        <begin position="504"/>
        <end position="529"/>
    </location>
</feature>
<dbReference type="InterPro" id="IPR024607">
    <property type="entry name" value="Sulfatase_CS"/>
</dbReference>
<keyword evidence="10" id="KW-1185">Reference proteome</keyword>
<comment type="cofactor">
    <cofactor evidence="1">
        <name>Ca(2+)</name>
        <dbReference type="ChEBI" id="CHEBI:29108"/>
    </cofactor>
</comment>
<reference evidence="10" key="1">
    <citation type="journal article" date="2019" name="Int. J. Syst. Evol. Microbiol.">
        <title>The Global Catalogue of Microorganisms (GCM) 10K type strain sequencing project: providing services to taxonomists for standard genome sequencing and annotation.</title>
        <authorList>
            <consortium name="The Broad Institute Genomics Platform"/>
            <consortium name="The Broad Institute Genome Sequencing Center for Infectious Disease"/>
            <person name="Wu L."/>
            <person name="Ma J."/>
        </authorList>
    </citation>
    <scope>NUCLEOTIDE SEQUENCE [LARGE SCALE GENOMIC DNA]</scope>
    <source>
        <strain evidence="10">JCM 31920</strain>
    </source>
</reference>
<organism evidence="9 10">
    <name type="scientific">Ravibacter arvi</name>
    <dbReference type="NCBI Taxonomy" id="2051041"/>
    <lineage>
        <taxon>Bacteria</taxon>
        <taxon>Pseudomonadati</taxon>
        <taxon>Bacteroidota</taxon>
        <taxon>Cytophagia</taxon>
        <taxon>Cytophagales</taxon>
        <taxon>Spirosomataceae</taxon>
        <taxon>Ravibacter</taxon>
    </lineage>
</organism>
<evidence type="ECO:0000256" key="7">
    <source>
        <dbReference type="SAM" id="MobiDB-lite"/>
    </source>
</evidence>
<dbReference type="Pfam" id="PF00884">
    <property type="entry name" value="Sulfatase"/>
    <property type="match status" value="1"/>
</dbReference>
<proteinExistence type="inferred from homology"/>
<evidence type="ECO:0000259" key="8">
    <source>
        <dbReference type="Pfam" id="PF00884"/>
    </source>
</evidence>
<dbReference type="Proteomes" id="UP001501508">
    <property type="component" value="Unassembled WGS sequence"/>
</dbReference>
<dbReference type="PANTHER" id="PTHR42693">
    <property type="entry name" value="ARYLSULFATASE FAMILY MEMBER"/>
    <property type="match status" value="1"/>
</dbReference>
<dbReference type="Gene3D" id="3.30.1120.10">
    <property type="match status" value="1"/>
</dbReference>
<protein>
    <submittedName>
        <fullName evidence="9">Sulfatase</fullName>
    </submittedName>
</protein>
<gene>
    <name evidence="9" type="ORF">GCM10023091_24200</name>
</gene>
<feature type="domain" description="Sulfatase N-terminal" evidence="8">
    <location>
        <begin position="39"/>
        <end position="396"/>
    </location>
</feature>
<keyword evidence="5" id="KW-0378">Hydrolase</keyword>
<dbReference type="PANTHER" id="PTHR42693:SF42">
    <property type="entry name" value="ARYLSULFATASE G"/>
    <property type="match status" value="1"/>
</dbReference>
<accession>A0ABP8M0M9</accession>
<keyword evidence="6" id="KW-0106">Calcium</keyword>
<evidence type="ECO:0000256" key="6">
    <source>
        <dbReference type="ARBA" id="ARBA00022837"/>
    </source>
</evidence>
<dbReference type="InterPro" id="IPR017850">
    <property type="entry name" value="Alkaline_phosphatase_core_sf"/>
</dbReference>
<evidence type="ECO:0000256" key="5">
    <source>
        <dbReference type="ARBA" id="ARBA00022801"/>
    </source>
</evidence>
<dbReference type="PROSITE" id="PS00523">
    <property type="entry name" value="SULFATASE_1"/>
    <property type="match status" value="1"/>
</dbReference>